<comment type="caution">
    <text evidence="2">The sequence shown here is derived from an EMBL/GenBank/DDBJ whole genome shotgun (WGS) entry which is preliminary data.</text>
</comment>
<keyword evidence="1" id="KW-1133">Transmembrane helix</keyword>
<proteinExistence type="predicted"/>
<reference evidence="2 3" key="1">
    <citation type="journal article" date="2016" name="Sci. Rep.">
        <title>Metabolic traits of an uncultured archaeal lineage -MSBL1- from brine pools of the Red Sea.</title>
        <authorList>
            <person name="Mwirichia R."/>
            <person name="Alam I."/>
            <person name="Rashid M."/>
            <person name="Vinu M."/>
            <person name="Ba-Alawi W."/>
            <person name="Anthony Kamau A."/>
            <person name="Kamanda Ngugi D."/>
            <person name="Goker M."/>
            <person name="Klenk H.P."/>
            <person name="Bajic V."/>
            <person name="Stingl U."/>
        </authorList>
    </citation>
    <scope>NUCLEOTIDE SEQUENCE [LARGE SCALE GENOMIC DNA]</scope>
    <source>
        <strain evidence="2">SCGC-AAA382F02</strain>
    </source>
</reference>
<feature type="transmembrane region" description="Helical" evidence="1">
    <location>
        <begin position="35"/>
        <end position="61"/>
    </location>
</feature>
<feature type="transmembrane region" description="Helical" evidence="1">
    <location>
        <begin position="6"/>
        <end position="23"/>
    </location>
</feature>
<evidence type="ECO:0000313" key="2">
    <source>
        <dbReference type="EMBL" id="KXB06291.1"/>
    </source>
</evidence>
<dbReference type="AlphaFoldDB" id="A0A133VIM0"/>
<accession>A0A133VIM0</accession>
<keyword evidence="1" id="KW-0812">Transmembrane</keyword>
<evidence type="ECO:0000313" key="3">
    <source>
        <dbReference type="Proteomes" id="UP000070491"/>
    </source>
</evidence>
<name>A0A133VIM0_9EURY</name>
<gene>
    <name evidence="2" type="ORF">AKJ53_00720</name>
</gene>
<sequence length="68" mass="8001">MNILNILNFAFLALAVFLIYRDAKKRGIERKIYWVWITFLVPAFLFLRIIGIIMVAVSYFISSRYLPG</sequence>
<organism evidence="2 3">
    <name type="scientific">candidate division MSBL1 archaeon SCGC-AAA382F02</name>
    <dbReference type="NCBI Taxonomy" id="1698282"/>
    <lineage>
        <taxon>Archaea</taxon>
        <taxon>Methanobacteriati</taxon>
        <taxon>Methanobacteriota</taxon>
        <taxon>candidate division MSBL1</taxon>
    </lineage>
</organism>
<keyword evidence="1" id="KW-0472">Membrane</keyword>
<dbReference type="EMBL" id="LHYG01000007">
    <property type="protein sequence ID" value="KXB06291.1"/>
    <property type="molecule type" value="Genomic_DNA"/>
</dbReference>
<protein>
    <submittedName>
        <fullName evidence="2">Uncharacterized protein</fullName>
    </submittedName>
</protein>
<keyword evidence="3" id="KW-1185">Reference proteome</keyword>
<dbReference type="Proteomes" id="UP000070491">
    <property type="component" value="Unassembled WGS sequence"/>
</dbReference>
<evidence type="ECO:0000256" key="1">
    <source>
        <dbReference type="SAM" id="Phobius"/>
    </source>
</evidence>